<dbReference type="PANTHER" id="PTHR33606:SF3">
    <property type="entry name" value="PROTEIN YCII"/>
    <property type="match status" value="1"/>
</dbReference>
<feature type="domain" description="YCII-related" evidence="1">
    <location>
        <begin position="17"/>
        <end position="102"/>
    </location>
</feature>
<dbReference type="Proteomes" id="UP000078561">
    <property type="component" value="Unassembled WGS sequence"/>
</dbReference>
<dbReference type="InterPro" id="IPR051807">
    <property type="entry name" value="Sec-metab_biosynth-assoc"/>
</dbReference>
<dbReference type="AlphaFoldDB" id="A0A168LSZ6"/>
<proteinExistence type="predicted"/>
<sequence>MLQTVQHIRKLSTGPVAKDHPGNEGLQRRLSVRGEHFEKANKDFEQGIIKSGGALLDSPENGKMIGSLMIVEAESIEKARSYIESDIYVRGGVWKSWEIYPYKAALGTK</sequence>
<dbReference type="Gene3D" id="3.30.70.1060">
    <property type="entry name" value="Dimeric alpha+beta barrel"/>
    <property type="match status" value="1"/>
</dbReference>
<dbReference type="SUPFAM" id="SSF54909">
    <property type="entry name" value="Dimeric alpha+beta barrel"/>
    <property type="match status" value="1"/>
</dbReference>
<keyword evidence="3" id="KW-1185">Reference proteome</keyword>
<reference evidence="2" key="1">
    <citation type="submission" date="2016-04" db="EMBL/GenBank/DDBJ databases">
        <authorList>
            <person name="Evans L.H."/>
            <person name="Alamgir A."/>
            <person name="Owens N."/>
            <person name="Weber N.D."/>
            <person name="Virtaneva K."/>
            <person name="Barbian K."/>
            <person name="Babar A."/>
            <person name="Rosenke K."/>
        </authorList>
    </citation>
    <scope>NUCLEOTIDE SEQUENCE [LARGE SCALE GENOMIC DNA]</scope>
    <source>
        <strain evidence="2">CBS 101.48</strain>
    </source>
</reference>
<organism evidence="2">
    <name type="scientific">Absidia glauca</name>
    <name type="common">Pin mould</name>
    <dbReference type="NCBI Taxonomy" id="4829"/>
    <lineage>
        <taxon>Eukaryota</taxon>
        <taxon>Fungi</taxon>
        <taxon>Fungi incertae sedis</taxon>
        <taxon>Mucoromycota</taxon>
        <taxon>Mucoromycotina</taxon>
        <taxon>Mucoromycetes</taxon>
        <taxon>Mucorales</taxon>
        <taxon>Cunninghamellaceae</taxon>
        <taxon>Absidia</taxon>
    </lineage>
</organism>
<evidence type="ECO:0000259" key="1">
    <source>
        <dbReference type="Pfam" id="PF03795"/>
    </source>
</evidence>
<gene>
    <name evidence="2" type="primary">ABSGL_02934.1 scaffold 4097</name>
</gene>
<dbReference type="InterPro" id="IPR011008">
    <property type="entry name" value="Dimeric_a/b-barrel"/>
</dbReference>
<accession>A0A168LSZ6</accession>
<dbReference type="STRING" id="4829.A0A168LSZ6"/>
<dbReference type="InParanoid" id="A0A168LSZ6"/>
<dbReference type="InterPro" id="IPR005545">
    <property type="entry name" value="YCII"/>
</dbReference>
<evidence type="ECO:0000313" key="3">
    <source>
        <dbReference type="Proteomes" id="UP000078561"/>
    </source>
</evidence>
<dbReference type="EMBL" id="LT551811">
    <property type="protein sequence ID" value="SAL97437.1"/>
    <property type="molecule type" value="Genomic_DNA"/>
</dbReference>
<dbReference type="OMA" id="WKSWEIY"/>
<dbReference type="PANTHER" id="PTHR33606">
    <property type="entry name" value="PROTEIN YCII"/>
    <property type="match status" value="1"/>
</dbReference>
<dbReference type="OrthoDB" id="5519740at2759"/>
<protein>
    <recommendedName>
        <fullName evidence="1">YCII-related domain-containing protein</fullName>
    </recommendedName>
</protein>
<evidence type="ECO:0000313" key="2">
    <source>
        <dbReference type="EMBL" id="SAL97437.1"/>
    </source>
</evidence>
<name>A0A168LSZ6_ABSGL</name>
<dbReference type="Pfam" id="PF03795">
    <property type="entry name" value="YCII"/>
    <property type="match status" value="1"/>
</dbReference>